<evidence type="ECO:0000259" key="2">
    <source>
        <dbReference type="Pfam" id="PF10135"/>
    </source>
</evidence>
<dbReference type="Pfam" id="PF10135">
    <property type="entry name" value="Rod-binding"/>
    <property type="match status" value="1"/>
</dbReference>
<proteinExistence type="predicted"/>
<organism evidence="3 4">
    <name type="scientific">Paenirhodobacter populi</name>
    <dbReference type="NCBI Taxonomy" id="2306993"/>
    <lineage>
        <taxon>Bacteria</taxon>
        <taxon>Pseudomonadati</taxon>
        <taxon>Pseudomonadota</taxon>
        <taxon>Alphaproteobacteria</taxon>
        <taxon>Rhodobacterales</taxon>
        <taxon>Rhodobacter group</taxon>
        <taxon>Paenirhodobacter</taxon>
    </lineage>
</organism>
<name>A0A443J247_9RHOB</name>
<gene>
    <name evidence="3" type="ORF">D2T33_04455</name>
</gene>
<reference evidence="3 4" key="2">
    <citation type="submission" date="2019-01" db="EMBL/GenBank/DDBJ databases">
        <authorList>
            <person name="Li Y."/>
        </authorList>
    </citation>
    <scope>NUCLEOTIDE SEQUENCE [LARGE SCALE GENOMIC DNA]</scope>
    <source>
        <strain evidence="3 4">2D-5</strain>
    </source>
</reference>
<feature type="domain" description="Flagellar protein FlgJ N-terminal" evidence="2">
    <location>
        <begin position="50"/>
        <end position="86"/>
    </location>
</feature>
<dbReference type="InterPro" id="IPR019301">
    <property type="entry name" value="Flagellar_prot_FlgJ_N"/>
</dbReference>
<evidence type="ECO:0000313" key="3">
    <source>
        <dbReference type="EMBL" id="RWR14512.1"/>
    </source>
</evidence>
<dbReference type="AlphaFoldDB" id="A0A443J247"/>
<protein>
    <recommendedName>
        <fullName evidence="2">Flagellar protein FlgJ N-terminal domain-containing protein</fullName>
    </recommendedName>
</protein>
<sequence length="96" mass="10209">MINDISGGFRPLPEATSRGRAEELKEKAVQLEANFLSEMLGYAGFSALQGEFGGGIGEEQFTSFLRDSYAQTMAETGGIGLAETIYHALTKGADNA</sequence>
<evidence type="ECO:0000313" key="4">
    <source>
        <dbReference type="Proteomes" id="UP000285710"/>
    </source>
</evidence>
<keyword evidence="4" id="KW-1185">Reference proteome</keyword>
<feature type="region of interest" description="Disordered" evidence="1">
    <location>
        <begin position="1"/>
        <end position="23"/>
    </location>
</feature>
<reference evidence="3 4" key="1">
    <citation type="submission" date="2019-01" db="EMBL/GenBank/DDBJ databases">
        <title>Sinorhodobacter populi sp. nov. isolated from the symptomatic bark tissue of Populus euramericana canker.</title>
        <authorList>
            <person name="Xu G."/>
        </authorList>
    </citation>
    <scope>NUCLEOTIDE SEQUENCE [LARGE SCALE GENOMIC DNA]</scope>
    <source>
        <strain evidence="3 4">2D-5</strain>
    </source>
</reference>
<dbReference type="EMBL" id="SAUW01000003">
    <property type="protein sequence ID" value="RWR14512.1"/>
    <property type="molecule type" value="Genomic_DNA"/>
</dbReference>
<comment type="caution">
    <text evidence="3">The sequence shown here is derived from an EMBL/GenBank/DDBJ whole genome shotgun (WGS) entry which is preliminary data.</text>
</comment>
<dbReference type="Proteomes" id="UP000285710">
    <property type="component" value="Unassembled WGS sequence"/>
</dbReference>
<accession>A0A443J247</accession>
<evidence type="ECO:0000256" key="1">
    <source>
        <dbReference type="SAM" id="MobiDB-lite"/>
    </source>
</evidence>